<evidence type="ECO:0000256" key="3">
    <source>
        <dbReference type="ARBA" id="ARBA00022630"/>
    </source>
</evidence>
<dbReference type="PANTHER" id="PTHR48083:SF2">
    <property type="entry name" value="MEDIUM-CHAIN SPECIFIC ACYL-COA DEHYDROGENASE, MITOCHONDRIAL"/>
    <property type="match status" value="1"/>
</dbReference>
<dbReference type="GO" id="GO:0033539">
    <property type="term" value="P:fatty acid beta-oxidation using acyl-CoA dehydrogenase"/>
    <property type="evidence" value="ECO:0007669"/>
    <property type="project" value="TreeGrafter"/>
</dbReference>
<evidence type="ECO:0000259" key="7">
    <source>
        <dbReference type="Pfam" id="PF00441"/>
    </source>
</evidence>
<feature type="domain" description="Acyl-CoA dehydrogenase/oxidase C-terminal" evidence="7">
    <location>
        <begin position="239"/>
        <end position="385"/>
    </location>
</feature>
<evidence type="ECO:0000313" key="10">
    <source>
        <dbReference type="EMBL" id="KAA1419304.1"/>
    </source>
</evidence>
<gene>
    <name evidence="10" type="ORF">F0U44_12725</name>
</gene>
<dbReference type="Gene3D" id="1.10.540.10">
    <property type="entry name" value="Acyl-CoA dehydrogenase/oxidase, N-terminal domain"/>
    <property type="match status" value="1"/>
</dbReference>
<dbReference type="SUPFAM" id="SSF47203">
    <property type="entry name" value="Acyl-CoA dehydrogenase C-terminal domain-like"/>
    <property type="match status" value="1"/>
</dbReference>
<dbReference type="InterPro" id="IPR013786">
    <property type="entry name" value="AcylCoA_DH/ox_N"/>
</dbReference>
<sequence>MIDFEIPAETAELAAKIRQFVTDEVVPYEKDPRLTQHGPTEDLRRELVAKARAAGLLTFQAPKEFGGIAPSHLEQAVLFEAAGWSTLGPVALNCAAPDEGNMFLLSKIANPAQVAEFLKPVIDGHQRSVFAMTEPGGAGSDPGQLTTKAVRDASTGDYVINGRKWLITGANGARTWIIMADLEGAGATLFLCHGDAPGIVIERTMDTMDRNYVEGHGVVLFDDLRLPPSALLGEEGEAFRYAQLRLAPARLTHCMRWLGAASRAHDIALDYARTRTAFGKPIGQHQGVGFMLADNEIALQQCRLMIWWACWKLDQGERGRHESSMVKSTVSEQLFQVADRCVQVLGGMGISDETPVAMIFRDIRAFRLYDGPTEVHKYAIARQVLGR</sequence>
<comment type="cofactor">
    <cofactor evidence="1 6">
        <name>FAD</name>
        <dbReference type="ChEBI" id="CHEBI:57692"/>
    </cofactor>
</comment>
<dbReference type="Pfam" id="PF02770">
    <property type="entry name" value="Acyl-CoA_dh_M"/>
    <property type="match status" value="1"/>
</dbReference>
<evidence type="ECO:0000313" key="11">
    <source>
        <dbReference type="Proteomes" id="UP000325003"/>
    </source>
</evidence>
<evidence type="ECO:0000259" key="9">
    <source>
        <dbReference type="Pfam" id="PF02771"/>
    </source>
</evidence>
<feature type="domain" description="Acyl-CoA dehydrogenase/oxidase N-terminal" evidence="9">
    <location>
        <begin position="9"/>
        <end position="124"/>
    </location>
</feature>
<evidence type="ECO:0000256" key="5">
    <source>
        <dbReference type="ARBA" id="ARBA00023002"/>
    </source>
</evidence>
<keyword evidence="11" id="KW-1185">Reference proteome</keyword>
<dbReference type="InterPro" id="IPR036250">
    <property type="entry name" value="AcylCo_DH-like_C"/>
</dbReference>
<dbReference type="InterPro" id="IPR009075">
    <property type="entry name" value="AcylCo_DH/oxidase_C"/>
</dbReference>
<evidence type="ECO:0000256" key="6">
    <source>
        <dbReference type="RuleBase" id="RU362125"/>
    </source>
</evidence>
<evidence type="ECO:0000256" key="1">
    <source>
        <dbReference type="ARBA" id="ARBA00001974"/>
    </source>
</evidence>
<name>A0A5B1LG27_9ACTN</name>
<accession>A0A5B1LG27</accession>
<dbReference type="FunFam" id="1.20.140.10:FF:000001">
    <property type="entry name" value="Acyl-CoA dehydrogenase"/>
    <property type="match status" value="1"/>
</dbReference>
<feature type="domain" description="Acyl-CoA oxidase/dehydrogenase middle" evidence="8">
    <location>
        <begin position="130"/>
        <end position="211"/>
    </location>
</feature>
<dbReference type="RefSeq" id="WP_149728638.1">
    <property type="nucleotide sequence ID" value="NZ_VUJV01000003.1"/>
</dbReference>
<comment type="caution">
    <text evidence="10">The sequence shown here is derived from an EMBL/GenBank/DDBJ whole genome shotgun (WGS) entry which is preliminary data.</text>
</comment>
<dbReference type="InterPro" id="IPR009100">
    <property type="entry name" value="AcylCoA_DH/oxidase_NM_dom_sf"/>
</dbReference>
<keyword evidence="3 6" id="KW-0285">Flavoprotein</keyword>
<dbReference type="GO" id="GO:0050660">
    <property type="term" value="F:flavin adenine dinucleotide binding"/>
    <property type="evidence" value="ECO:0007669"/>
    <property type="project" value="InterPro"/>
</dbReference>
<dbReference type="InterPro" id="IPR037069">
    <property type="entry name" value="AcylCoA_DH/ox_N_sf"/>
</dbReference>
<dbReference type="GO" id="GO:0003995">
    <property type="term" value="F:acyl-CoA dehydrogenase activity"/>
    <property type="evidence" value="ECO:0007669"/>
    <property type="project" value="TreeGrafter"/>
</dbReference>
<dbReference type="Pfam" id="PF02771">
    <property type="entry name" value="Acyl-CoA_dh_N"/>
    <property type="match status" value="1"/>
</dbReference>
<dbReference type="AlphaFoldDB" id="A0A5B1LG27"/>
<reference evidence="10 11" key="1">
    <citation type="submission" date="2019-09" db="EMBL/GenBank/DDBJ databases">
        <title>Nocardioides panacisoli sp. nov., isolated from the soil of a ginseng field.</title>
        <authorList>
            <person name="Cho C."/>
        </authorList>
    </citation>
    <scope>NUCLEOTIDE SEQUENCE [LARGE SCALE GENOMIC DNA]</scope>
    <source>
        <strain evidence="10 11">BN130099</strain>
    </source>
</reference>
<dbReference type="EMBL" id="VUJV01000003">
    <property type="protein sequence ID" value="KAA1419304.1"/>
    <property type="molecule type" value="Genomic_DNA"/>
</dbReference>
<reference evidence="10 11" key="2">
    <citation type="submission" date="2019-09" db="EMBL/GenBank/DDBJ databases">
        <authorList>
            <person name="Jin C."/>
        </authorList>
    </citation>
    <scope>NUCLEOTIDE SEQUENCE [LARGE SCALE GENOMIC DNA]</scope>
    <source>
        <strain evidence="10 11">BN130099</strain>
    </source>
</reference>
<evidence type="ECO:0000259" key="8">
    <source>
        <dbReference type="Pfam" id="PF02770"/>
    </source>
</evidence>
<keyword evidence="5 6" id="KW-0560">Oxidoreductase</keyword>
<dbReference type="Proteomes" id="UP000325003">
    <property type="component" value="Unassembled WGS sequence"/>
</dbReference>
<dbReference type="InterPro" id="IPR050741">
    <property type="entry name" value="Acyl-CoA_dehydrogenase"/>
</dbReference>
<dbReference type="Gene3D" id="2.40.110.10">
    <property type="entry name" value="Butyryl-CoA Dehydrogenase, subunit A, domain 2"/>
    <property type="match status" value="1"/>
</dbReference>
<protein>
    <submittedName>
        <fullName evidence="10">Acyl-CoA dehydrogenase</fullName>
    </submittedName>
</protein>
<dbReference type="InterPro" id="IPR046373">
    <property type="entry name" value="Acyl-CoA_Oxase/DH_mid-dom_sf"/>
</dbReference>
<dbReference type="Pfam" id="PF00441">
    <property type="entry name" value="Acyl-CoA_dh_1"/>
    <property type="match status" value="1"/>
</dbReference>
<dbReference type="Gene3D" id="1.20.140.10">
    <property type="entry name" value="Butyryl-CoA Dehydrogenase, subunit A, domain 3"/>
    <property type="match status" value="1"/>
</dbReference>
<organism evidence="10 11">
    <name type="scientific">Nocardioides humilatus</name>
    <dbReference type="NCBI Taxonomy" id="2607660"/>
    <lineage>
        <taxon>Bacteria</taxon>
        <taxon>Bacillati</taxon>
        <taxon>Actinomycetota</taxon>
        <taxon>Actinomycetes</taxon>
        <taxon>Propionibacteriales</taxon>
        <taxon>Nocardioidaceae</taxon>
        <taxon>Nocardioides</taxon>
    </lineage>
</organism>
<evidence type="ECO:0000256" key="2">
    <source>
        <dbReference type="ARBA" id="ARBA00009347"/>
    </source>
</evidence>
<comment type="similarity">
    <text evidence="2 6">Belongs to the acyl-CoA dehydrogenase family.</text>
</comment>
<dbReference type="InterPro" id="IPR006091">
    <property type="entry name" value="Acyl-CoA_Oxase/DH_mid-dom"/>
</dbReference>
<dbReference type="SUPFAM" id="SSF56645">
    <property type="entry name" value="Acyl-CoA dehydrogenase NM domain-like"/>
    <property type="match status" value="1"/>
</dbReference>
<evidence type="ECO:0000256" key="4">
    <source>
        <dbReference type="ARBA" id="ARBA00022827"/>
    </source>
</evidence>
<keyword evidence="4 6" id="KW-0274">FAD</keyword>
<proteinExistence type="inferred from homology"/>
<dbReference type="GO" id="GO:0005737">
    <property type="term" value="C:cytoplasm"/>
    <property type="evidence" value="ECO:0007669"/>
    <property type="project" value="TreeGrafter"/>
</dbReference>
<dbReference type="PANTHER" id="PTHR48083">
    <property type="entry name" value="MEDIUM-CHAIN SPECIFIC ACYL-COA DEHYDROGENASE, MITOCHONDRIAL-RELATED"/>
    <property type="match status" value="1"/>
</dbReference>